<dbReference type="SMART" id="SM00347">
    <property type="entry name" value="HTH_MARR"/>
    <property type="match status" value="1"/>
</dbReference>
<dbReference type="InterPro" id="IPR000835">
    <property type="entry name" value="HTH_MarR-typ"/>
</dbReference>
<comment type="caution">
    <text evidence="2">The sequence shown here is derived from an EMBL/GenBank/DDBJ whole genome shotgun (WGS) entry which is preliminary data.</text>
</comment>
<dbReference type="Pfam" id="PF01047">
    <property type="entry name" value="MarR"/>
    <property type="match status" value="1"/>
</dbReference>
<keyword evidence="3" id="KW-1185">Reference proteome</keyword>
<protein>
    <submittedName>
        <fullName evidence="2">MarR family transcriptional regulator</fullName>
    </submittedName>
</protein>
<dbReference type="PANTHER" id="PTHR33164">
    <property type="entry name" value="TRANSCRIPTIONAL REGULATOR, MARR FAMILY"/>
    <property type="match status" value="1"/>
</dbReference>
<reference evidence="2 3" key="1">
    <citation type="submission" date="2022-05" db="EMBL/GenBank/DDBJ databases">
        <authorList>
            <person name="Park J.-S."/>
        </authorList>
    </citation>
    <scope>NUCLEOTIDE SEQUENCE [LARGE SCALE GENOMIC DNA]</scope>
    <source>
        <strain evidence="2 3">2012CJ35-5</strain>
    </source>
</reference>
<dbReference type="RefSeq" id="WP_249658022.1">
    <property type="nucleotide sequence ID" value="NZ_JAMFMA010000003.1"/>
</dbReference>
<feature type="domain" description="HTH marR-type" evidence="1">
    <location>
        <begin position="1"/>
        <end position="143"/>
    </location>
</feature>
<dbReference type="PANTHER" id="PTHR33164:SF43">
    <property type="entry name" value="HTH-TYPE TRANSCRIPTIONAL REPRESSOR YETL"/>
    <property type="match status" value="1"/>
</dbReference>
<organism evidence="2 3">
    <name type="scientific">Flagellimonas spongiicola</name>
    <dbReference type="NCBI Taxonomy" id="2942208"/>
    <lineage>
        <taxon>Bacteria</taxon>
        <taxon>Pseudomonadati</taxon>
        <taxon>Bacteroidota</taxon>
        <taxon>Flavobacteriia</taxon>
        <taxon>Flavobacteriales</taxon>
        <taxon>Flavobacteriaceae</taxon>
        <taxon>Flagellimonas</taxon>
    </lineage>
</organism>
<dbReference type="PROSITE" id="PS50995">
    <property type="entry name" value="HTH_MARR_2"/>
    <property type="match status" value="1"/>
</dbReference>
<dbReference type="InterPro" id="IPR036388">
    <property type="entry name" value="WH-like_DNA-bd_sf"/>
</dbReference>
<evidence type="ECO:0000313" key="3">
    <source>
        <dbReference type="Proteomes" id="UP001203607"/>
    </source>
</evidence>
<dbReference type="SUPFAM" id="SSF46785">
    <property type="entry name" value="Winged helix' DNA-binding domain"/>
    <property type="match status" value="1"/>
</dbReference>
<name>A0ABT0PTW7_9FLAO</name>
<proteinExistence type="predicted"/>
<evidence type="ECO:0000313" key="2">
    <source>
        <dbReference type="EMBL" id="MCL6274835.1"/>
    </source>
</evidence>
<accession>A0ABT0PTW7</accession>
<dbReference type="EMBL" id="JAMFMA010000003">
    <property type="protein sequence ID" value="MCL6274835.1"/>
    <property type="molecule type" value="Genomic_DNA"/>
</dbReference>
<dbReference type="Proteomes" id="UP001203607">
    <property type="component" value="Unassembled WGS sequence"/>
</dbReference>
<gene>
    <name evidence="2" type="ORF">M3P19_12510</name>
</gene>
<dbReference type="InterPro" id="IPR036390">
    <property type="entry name" value="WH_DNA-bd_sf"/>
</dbReference>
<dbReference type="Gene3D" id="1.10.10.10">
    <property type="entry name" value="Winged helix-like DNA-binding domain superfamily/Winged helix DNA-binding domain"/>
    <property type="match status" value="1"/>
</dbReference>
<evidence type="ECO:0000259" key="1">
    <source>
        <dbReference type="PROSITE" id="PS50995"/>
    </source>
</evidence>
<dbReference type="InterPro" id="IPR039422">
    <property type="entry name" value="MarR/SlyA-like"/>
</dbReference>
<sequence>MLNQIDEISGIGLHLDLVLRCIQDAYLKKFAELGVDLTIEQWVILHRISELGKEASQREIVRTNFRNRATTSRVIGKLEKKEWITKTRFEGDQKRFKLEVTRKGRRVINKILPHAVELRKLAINNLDRSEFDVFLKVLNQIGNNYSDGLDNA</sequence>